<proteinExistence type="inferred from homology"/>
<evidence type="ECO:0000256" key="4">
    <source>
        <dbReference type="ARBA" id="ARBA00022741"/>
    </source>
</evidence>
<reference evidence="13" key="1">
    <citation type="submission" date="2018-11" db="EMBL/GenBank/DDBJ databases">
        <title>Phylogenetic, genomic, and biogeographic characterization of a novel and ubiquitous marine invertebrate-associated Rickettsiales parasite, Candidatus Marinoinvertebrata rohwerii, gen. nov., sp. nov.</title>
        <authorList>
            <person name="Klinges J.G."/>
            <person name="Rosales S.M."/>
            <person name="Mcminds R."/>
            <person name="Shaver E.C."/>
            <person name="Shantz A."/>
            <person name="Peters E.C."/>
            <person name="Burkepile D.E."/>
            <person name="Silliman B.R."/>
            <person name="Vega Thurber R.L."/>
        </authorList>
    </citation>
    <scope>NUCLEOTIDE SEQUENCE [LARGE SCALE GENOMIC DNA]</scope>
    <source>
        <strain evidence="13">a_cerv_44</strain>
    </source>
</reference>
<dbReference type="GO" id="GO:0005524">
    <property type="term" value="F:ATP binding"/>
    <property type="evidence" value="ECO:0007669"/>
    <property type="project" value="UniProtKB-KW"/>
</dbReference>
<accession>A0A3R9XRG8</accession>
<name>A0A3R9XRG8_9RICK</name>
<dbReference type="PROSITE" id="PS50893">
    <property type="entry name" value="ABC_TRANSPORTER_2"/>
    <property type="match status" value="1"/>
</dbReference>
<dbReference type="Gene3D" id="1.20.1560.10">
    <property type="entry name" value="ABC transporter type 1, transmembrane domain"/>
    <property type="match status" value="1"/>
</dbReference>
<dbReference type="GO" id="GO:0016887">
    <property type="term" value="F:ATP hydrolysis activity"/>
    <property type="evidence" value="ECO:0007669"/>
    <property type="project" value="InterPro"/>
</dbReference>
<dbReference type="PANTHER" id="PTHR43394">
    <property type="entry name" value="ATP-DEPENDENT PERMEASE MDL1, MITOCHONDRIAL"/>
    <property type="match status" value="1"/>
</dbReference>
<dbReference type="RefSeq" id="WP_126044664.1">
    <property type="nucleotide sequence ID" value="NZ_RXFM01000031.1"/>
</dbReference>
<evidence type="ECO:0000259" key="11">
    <source>
        <dbReference type="PROSITE" id="PS50929"/>
    </source>
</evidence>
<feature type="transmembrane region" description="Helical" evidence="9">
    <location>
        <begin position="278"/>
        <end position="295"/>
    </location>
</feature>
<dbReference type="InterPro" id="IPR011527">
    <property type="entry name" value="ABC1_TM_dom"/>
</dbReference>
<comment type="caution">
    <text evidence="12">The sequence shown here is derived from an EMBL/GenBank/DDBJ whole genome shotgun (WGS) entry which is preliminary data.</text>
</comment>
<keyword evidence="13" id="KW-1185">Reference proteome</keyword>
<feature type="transmembrane region" description="Helical" evidence="9">
    <location>
        <begin position="62"/>
        <end position="82"/>
    </location>
</feature>
<comment type="subcellular location">
    <subcellularLocation>
        <location evidence="1">Cell membrane</location>
        <topology evidence="1">Multi-pass membrane protein</topology>
    </subcellularLocation>
</comment>
<keyword evidence="3 9" id="KW-0812">Transmembrane</keyword>
<dbReference type="Gene3D" id="3.40.50.300">
    <property type="entry name" value="P-loop containing nucleotide triphosphate hydrolases"/>
    <property type="match status" value="1"/>
</dbReference>
<keyword evidence="4" id="KW-0547">Nucleotide-binding</keyword>
<dbReference type="OrthoDB" id="5288404at2"/>
<sequence>MQSISSLNFLKPYLKKQKIKLIIMFLALIITSFSVLIFSKYLSYIIDNFFSNSLNPNFLKFFIYQNLLIMILAIGTALRYYFTTSIGENLILDIKKDLFSHLLTLSPSFFETEKTGNIISQIQSDTQIIQNLIGSNLSVSLRNFIMLVGGVIMLISMSPKLTLYITILIPIILIPIILFGKKIKKLSKETQKQQGILSSISEESINAIKTIQAYSSEESEKDRYNSSLKANFITAMKLAKSKSGLIFIVIFLVFCGIGLILWYGGYDVVNGNMSVGELSSFIFLAVICAGSIGGLSETFGEIIKSAAACERAADFLSVKSDINDELNATDINQDKIKSIFFKNVYFSYPSKDNIKTIDDLNFEILNNEKIAIVGKSGAGKSTILELLMRFYDINSGDIFINNNILKNLKLASLRGKISYISQDPIIFSSTIYENILFGNPKAMKEQVIEAAKITAVDEFVNQLPKKYNTFIGEKGIRLSGGQKQRVALARAVLKNPEILLLDEATSALDYKNEKIVQDAINRIAKGKISITVAHRLSTVVNADRILMLDKGKLIEQGSHQELMAKKSAYYKLVNSQVYLVG</sequence>
<evidence type="ECO:0000256" key="5">
    <source>
        <dbReference type="ARBA" id="ARBA00022840"/>
    </source>
</evidence>
<dbReference type="Pfam" id="PF00005">
    <property type="entry name" value="ABC_tran"/>
    <property type="match status" value="1"/>
</dbReference>
<dbReference type="GO" id="GO:0005886">
    <property type="term" value="C:plasma membrane"/>
    <property type="evidence" value="ECO:0007669"/>
    <property type="project" value="UniProtKB-SubCell"/>
</dbReference>
<dbReference type="SUPFAM" id="SSF90123">
    <property type="entry name" value="ABC transporter transmembrane region"/>
    <property type="match status" value="1"/>
</dbReference>
<dbReference type="InterPro" id="IPR003593">
    <property type="entry name" value="AAA+_ATPase"/>
</dbReference>
<dbReference type="InterPro" id="IPR003439">
    <property type="entry name" value="ABC_transporter-like_ATP-bd"/>
</dbReference>
<feature type="transmembrane region" description="Helical" evidence="9">
    <location>
        <begin position="163"/>
        <end position="180"/>
    </location>
</feature>
<evidence type="ECO:0000256" key="1">
    <source>
        <dbReference type="ARBA" id="ARBA00004651"/>
    </source>
</evidence>
<evidence type="ECO:0000313" key="13">
    <source>
        <dbReference type="Proteomes" id="UP000279470"/>
    </source>
</evidence>
<evidence type="ECO:0000259" key="10">
    <source>
        <dbReference type="PROSITE" id="PS50893"/>
    </source>
</evidence>
<dbReference type="Proteomes" id="UP000279470">
    <property type="component" value="Unassembled WGS sequence"/>
</dbReference>
<dbReference type="PANTHER" id="PTHR43394:SF1">
    <property type="entry name" value="ATP-BINDING CASSETTE SUB-FAMILY B MEMBER 10, MITOCHONDRIAL"/>
    <property type="match status" value="1"/>
</dbReference>
<comment type="similarity">
    <text evidence="2">Belongs to the ABC transporter superfamily.</text>
</comment>
<evidence type="ECO:0000313" key="12">
    <source>
        <dbReference type="EMBL" id="RST67798.1"/>
    </source>
</evidence>
<evidence type="ECO:0000256" key="8">
    <source>
        <dbReference type="ARBA" id="ARBA00024725"/>
    </source>
</evidence>
<dbReference type="AlphaFoldDB" id="A0A3R9XRG8"/>
<evidence type="ECO:0000256" key="7">
    <source>
        <dbReference type="ARBA" id="ARBA00023136"/>
    </source>
</evidence>
<evidence type="ECO:0000256" key="2">
    <source>
        <dbReference type="ARBA" id="ARBA00005417"/>
    </source>
</evidence>
<keyword evidence="5 12" id="KW-0067">ATP-binding</keyword>
<evidence type="ECO:0000256" key="9">
    <source>
        <dbReference type="SAM" id="Phobius"/>
    </source>
</evidence>
<feature type="transmembrane region" description="Helical" evidence="9">
    <location>
        <begin position="245"/>
        <end position="266"/>
    </location>
</feature>
<protein>
    <submittedName>
        <fullName evidence="12">ATP-binding cassette domain-containing protein</fullName>
    </submittedName>
</protein>
<feature type="transmembrane region" description="Helical" evidence="9">
    <location>
        <begin position="21"/>
        <end position="42"/>
    </location>
</feature>
<organism evidence="12 13">
    <name type="scientific">Candidatus Aquarickettsia rohweri</name>
    <dbReference type="NCBI Taxonomy" id="2602574"/>
    <lineage>
        <taxon>Bacteria</taxon>
        <taxon>Pseudomonadati</taxon>
        <taxon>Pseudomonadota</taxon>
        <taxon>Alphaproteobacteria</taxon>
        <taxon>Rickettsiales</taxon>
        <taxon>Candidatus Midichloriaceae</taxon>
        <taxon>Candidatus Aquarickettsia</taxon>
    </lineage>
</organism>
<dbReference type="PROSITE" id="PS50929">
    <property type="entry name" value="ABC_TM1F"/>
    <property type="match status" value="1"/>
</dbReference>
<dbReference type="InterPro" id="IPR039421">
    <property type="entry name" value="Type_1_exporter"/>
</dbReference>
<dbReference type="GO" id="GO:0015421">
    <property type="term" value="F:ABC-type oligopeptide transporter activity"/>
    <property type="evidence" value="ECO:0007669"/>
    <property type="project" value="TreeGrafter"/>
</dbReference>
<dbReference type="SUPFAM" id="SSF52540">
    <property type="entry name" value="P-loop containing nucleoside triphosphate hydrolases"/>
    <property type="match status" value="1"/>
</dbReference>
<evidence type="ECO:0000256" key="3">
    <source>
        <dbReference type="ARBA" id="ARBA00022692"/>
    </source>
</evidence>
<feature type="domain" description="ABC transporter" evidence="10">
    <location>
        <begin position="339"/>
        <end position="575"/>
    </location>
</feature>
<evidence type="ECO:0000256" key="6">
    <source>
        <dbReference type="ARBA" id="ARBA00022989"/>
    </source>
</evidence>
<dbReference type="PROSITE" id="PS00211">
    <property type="entry name" value="ABC_TRANSPORTER_1"/>
    <property type="match status" value="1"/>
</dbReference>
<dbReference type="InterPro" id="IPR017871">
    <property type="entry name" value="ABC_transporter-like_CS"/>
</dbReference>
<feature type="transmembrane region" description="Helical" evidence="9">
    <location>
        <begin position="139"/>
        <end position="157"/>
    </location>
</feature>
<keyword evidence="7 9" id="KW-0472">Membrane</keyword>
<dbReference type="InterPro" id="IPR027417">
    <property type="entry name" value="P-loop_NTPase"/>
</dbReference>
<dbReference type="CDD" id="cd18575">
    <property type="entry name" value="ABC_6TM_bac_exporter_ABCB8_10_like"/>
    <property type="match status" value="1"/>
</dbReference>
<dbReference type="SMART" id="SM00382">
    <property type="entry name" value="AAA"/>
    <property type="match status" value="1"/>
</dbReference>
<keyword evidence="6 9" id="KW-1133">Transmembrane helix</keyword>
<dbReference type="FunFam" id="3.40.50.300:FF:000218">
    <property type="entry name" value="Multidrug ABC transporter ATP-binding protein"/>
    <property type="match status" value="1"/>
</dbReference>
<dbReference type="EMBL" id="RXFM01000031">
    <property type="protein sequence ID" value="RST67798.1"/>
    <property type="molecule type" value="Genomic_DNA"/>
</dbReference>
<dbReference type="GO" id="GO:0090374">
    <property type="term" value="P:oligopeptide export from mitochondrion"/>
    <property type="evidence" value="ECO:0007669"/>
    <property type="project" value="TreeGrafter"/>
</dbReference>
<comment type="function">
    <text evidence="8">Part of an ABC transporter complex. Transmembrane domains (TMD) form a pore in the inner membrane and the ATP-binding domain (NBD) is responsible for energy generation.</text>
</comment>
<gene>
    <name evidence="12" type="ORF">EIC27_02975</name>
</gene>
<dbReference type="Pfam" id="PF00664">
    <property type="entry name" value="ABC_membrane"/>
    <property type="match status" value="1"/>
</dbReference>
<feature type="domain" description="ABC transmembrane type-1" evidence="11">
    <location>
        <begin position="22"/>
        <end position="304"/>
    </location>
</feature>
<dbReference type="InterPro" id="IPR036640">
    <property type="entry name" value="ABC1_TM_sf"/>
</dbReference>